<dbReference type="PROSITE" id="PS50106">
    <property type="entry name" value="PDZ"/>
    <property type="match status" value="3"/>
</dbReference>
<feature type="compositionally biased region" description="Low complexity" evidence="1">
    <location>
        <begin position="94"/>
        <end position="116"/>
    </location>
</feature>
<feature type="region of interest" description="Disordered" evidence="1">
    <location>
        <begin position="58"/>
        <end position="193"/>
    </location>
</feature>
<feature type="compositionally biased region" description="Basic and acidic residues" evidence="1">
    <location>
        <begin position="592"/>
        <end position="618"/>
    </location>
</feature>
<dbReference type="OrthoDB" id="165498at2759"/>
<dbReference type="CDD" id="cd00136">
    <property type="entry name" value="PDZ_canonical"/>
    <property type="match status" value="1"/>
</dbReference>
<evidence type="ECO:0000256" key="1">
    <source>
        <dbReference type="SAM" id="MobiDB-lite"/>
    </source>
</evidence>
<accession>A0A9N9QC48</accession>
<evidence type="ECO:0000259" key="2">
    <source>
        <dbReference type="PROSITE" id="PS50106"/>
    </source>
</evidence>
<dbReference type="Proteomes" id="UP001152799">
    <property type="component" value="Chromosome 2"/>
</dbReference>
<protein>
    <recommendedName>
        <fullName evidence="2">PDZ domain-containing protein</fullName>
    </recommendedName>
</protein>
<gene>
    <name evidence="3" type="ORF">CEUTPL_LOCUS4872</name>
</gene>
<dbReference type="EMBL" id="OU892278">
    <property type="protein sequence ID" value="CAG9764228.1"/>
    <property type="molecule type" value="Genomic_DNA"/>
</dbReference>
<dbReference type="Gene3D" id="2.30.42.10">
    <property type="match status" value="3"/>
</dbReference>
<feature type="domain" description="PDZ" evidence="2">
    <location>
        <begin position="657"/>
        <end position="737"/>
    </location>
</feature>
<evidence type="ECO:0000313" key="3">
    <source>
        <dbReference type="EMBL" id="CAG9764228.1"/>
    </source>
</evidence>
<reference evidence="3" key="1">
    <citation type="submission" date="2022-01" db="EMBL/GenBank/DDBJ databases">
        <authorList>
            <person name="King R."/>
        </authorList>
    </citation>
    <scope>NUCLEOTIDE SEQUENCE</scope>
</reference>
<keyword evidence="4" id="KW-1185">Reference proteome</keyword>
<dbReference type="PANTHER" id="PTHR46900">
    <property type="entry name" value="TYROSINE-PROTEIN PHOSPHATASE NON-RECEPTOR TYPE 13"/>
    <property type="match status" value="1"/>
</dbReference>
<dbReference type="InterPro" id="IPR036034">
    <property type="entry name" value="PDZ_sf"/>
</dbReference>
<dbReference type="AlphaFoldDB" id="A0A9N9QC48"/>
<feature type="domain" description="PDZ" evidence="2">
    <location>
        <begin position="219"/>
        <end position="305"/>
    </location>
</feature>
<organism evidence="3 4">
    <name type="scientific">Ceutorhynchus assimilis</name>
    <name type="common">cabbage seed weevil</name>
    <dbReference type="NCBI Taxonomy" id="467358"/>
    <lineage>
        <taxon>Eukaryota</taxon>
        <taxon>Metazoa</taxon>
        <taxon>Ecdysozoa</taxon>
        <taxon>Arthropoda</taxon>
        <taxon>Hexapoda</taxon>
        <taxon>Insecta</taxon>
        <taxon>Pterygota</taxon>
        <taxon>Neoptera</taxon>
        <taxon>Endopterygota</taxon>
        <taxon>Coleoptera</taxon>
        <taxon>Polyphaga</taxon>
        <taxon>Cucujiformia</taxon>
        <taxon>Curculionidae</taxon>
        <taxon>Ceutorhynchinae</taxon>
        <taxon>Ceutorhynchus</taxon>
    </lineage>
</organism>
<name>A0A9N9QC48_9CUCU</name>
<feature type="region of interest" description="Disordered" evidence="1">
    <location>
        <begin position="314"/>
        <end position="333"/>
    </location>
</feature>
<proteinExistence type="predicted"/>
<evidence type="ECO:0000313" key="4">
    <source>
        <dbReference type="Proteomes" id="UP001152799"/>
    </source>
</evidence>
<feature type="region of interest" description="Disordered" evidence="1">
    <location>
        <begin position="474"/>
        <end position="502"/>
    </location>
</feature>
<dbReference type="SMART" id="SM00228">
    <property type="entry name" value="PDZ"/>
    <property type="match status" value="3"/>
</dbReference>
<feature type="domain" description="PDZ" evidence="2">
    <location>
        <begin position="353"/>
        <end position="434"/>
    </location>
</feature>
<dbReference type="SUPFAM" id="SSF50156">
    <property type="entry name" value="PDZ domain-like"/>
    <property type="match status" value="3"/>
</dbReference>
<dbReference type="InterPro" id="IPR052074">
    <property type="entry name" value="NonRcpt_TyrProt_Phosphatase"/>
</dbReference>
<dbReference type="InterPro" id="IPR001478">
    <property type="entry name" value="PDZ"/>
</dbReference>
<sequence>MLDMQFGPFICNKKLSNKDDYNLLHLVRQRSLPKFNEESKLLHPRFERNAKSDLLLTETISNSKPQERDENGNCHVIGGMGANVSRHSTKGLSGRRSQSSGSICNGKGKHNGSGSSKSGGGSLPSYLDDGESTSTNNYDEDDDEKQPQEGGRISPLGDGAPLHWKFSDVQTAQDQGYGSERSPEEEYPPPLPEHDLDQCHHHLEAHSCYPFITPDSTFTVKLNKGSRGLGLSVTGGFESEGSWPGLVRIKRLFPHQPASACGLLNVGDLLLEANGVPLTGLTNYEALEVLRTATNQVELKVCRPPPDVLNCVSPVSDVPPPPPTRREPPNSLHFTSGYFGTTPEDEYYHGEYEITLTKIQGSLGFTLRKEDDSPLGHYVRALVREPALTDGRIKPGDKIIAVNDMEIFPMTHEQAVQYLRQCGDKVKLRLYRDLPQNSPMSPTETAPRKANLRQEAVDMLNDIAARKLIPNIQSAGAEGSSMSPTLSPRKLRRQNNPGGSNVGCEDFVGTKYLIPEEQFHEGMLKCKHFDEEAFSSLFTIEGNEESVTTESEVRGNYPTEPSSMPHIPLDKSSGTFSHKKPTYQSAHPPCIDSDKKSSSSASKDTRPTTNHDEETDTIKRKKGILKKDPNRSLAKTENIKTEKKEMIPMKEEIEVLAIELNRGWNSRLGFSLQGAAGVTYVSAVYPDSVAAKDGRIKPGDRIIKVNDEDVEHLSTSEIIDFLRIVRGPVCIFVKRIKSNEDCPRSNAEN</sequence>
<dbReference type="Pfam" id="PF00595">
    <property type="entry name" value="PDZ"/>
    <property type="match status" value="3"/>
</dbReference>
<feature type="region of interest" description="Disordered" evidence="1">
    <location>
        <begin position="540"/>
        <end position="639"/>
    </location>
</feature>
<dbReference type="PANTHER" id="PTHR46900:SF4">
    <property type="entry name" value="FERM AND PDZ DOMAIN CONTAINING 2"/>
    <property type="match status" value="1"/>
</dbReference>